<dbReference type="InterPro" id="IPR004769">
    <property type="entry name" value="Pur_lyase"/>
</dbReference>
<evidence type="ECO:0000259" key="4">
    <source>
        <dbReference type="SMART" id="SM00998"/>
    </source>
</evidence>
<comment type="catalytic activity">
    <reaction evidence="3">
        <text>(2S)-2-[5-amino-1-(5-phospho-beta-D-ribosyl)imidazole-4-carboxamido]succinate = 5-amino-1-(5-phospho-beta-D-ribosyl)imidazole-4-carboxamide + fumarate</text>
        <dbReference type="Rhea" id="RHEA:23920"/>
        <dbReference type="ChEBI" id="CHEBI:29806"/>
        <dbReference type="ChEBI" id="CHEBI:58443"/>
        <dbReference type="ChEBI" id="CHEBI:58475"/>
        <dbReference type="EC" id="4.3.2.2"/>
    </reaction>
</comment>
<dbReference type="RefSeq" id="WP_124756900.1">
    <property type="nucleotide sequence ID" value="NZ_CBCRWA010000001.1"/>
</dbReference>
<evidence type="ECO:0000256" key="1">
    <source>
        <dbReference type="ARBA" id="ARBA00023239"/>
    </source>
</evidence>
<evidence type="ECO:0000313" key="6">
    <source>
        <dbReference type="Proteomes" id="UP000274483"/>
    </source>
</evidence>
<dbReference type="CDD" id="cd03302">
    <property type="entry name" value="Adenylsuccinate_lyase_2"/>
    <property type="match status" value="1"/>
</dbReference>
<dbReference type="GO" id="GO:0016829">
    <property type="term" value="F:lyase activity"/>
    <property type="evidence" value="ECO:0007669"/>
    <property type="project" value="UniProtKB-KW"/>
</dbReference>
<dbReference type="Proteomes" id="UP000274483">
    <property type="component" value="Chromosome"/>
</dbReference>
<gene>
    <name evidence="5" type="ORF">EIB71_00540</name>
</gene>
<accession>A0ABN5SYZ7</accession>
<keyword evidence="6" id="KW-1185">Reference proteome</keyword>
<dbReference type="Gene3D" id="1.10.40.30">
    <property type="entry name" value="Fumarase/aspartase (C-terminal domain)"/>
    <property type="match status" value="1"/>
</dbReference>
<dbReference type="SMART" id="SM00998">
    <property type="entry name" value="ADSL_C"/>
    <property type="match status" value="1"/>
</dbReference>
<protein>
    <recommendedName>
        <fullName evidence="2 3">Adenylosuccinate lyase</fullName>
        <shortName evidence="3">ASL</shortName>
        <ecNumber evidence="2 3">4.3.2.2</ecNumber>
    </recommendedName>
    <alternativeName>
        <fullName evidence="3">Adenylosuccinase</fullName>
    </alternativeName>
</protein>
<dbReference type="Pfam" id="PF10397">
    <property type="entry name" value="ADSL_C"/>
    <property type="match status" value="1"/>
</dbReference>
<comment type="pathway">
    <text evidence="3">Purine metabolism; AMP biosynthesis via de novo pathway; AMP from IMP: step 2/2.</text>
</comment>
<dbReference type="Pfam" id="PF00206">
    <property type="entry name" value="Lyase_1"/>
    <property type="match status" value="1"/>
</dbReference>
<reference evidence="5 6" key="1">
    <citation type="submission" date="2018-11" db="EMBL/GenBank/DDBJ databases">
        <title>Proposal to divide the Flavobacteriaceae and reorganize its genera based on Amino Acid Identity values calculated from whole genome sequences.</title>
        <authorList>
            <person name="Nicholson A.C."/>
            <person name="Gulvik C.A."/>
            <person name="Whitney A.M."/>
            <person name="Humrighouse B.W."/>
            <person name="Bell M."/>
            <person name="Holmes B."/>
            <person name="Steigerwalt A.G."/>
            <person name="Villarma A."/>
            <person name="Sheth M."/>
            <person name="Batra D."/>
            <person name="Pryor J."/>
            <person name="Bernardet J.-F."/>
            <person name="Hugo C."/>
            <person name="Kampfer P."/>
            <person name="Newman J.D."/>
            <person name="McQuiston J.R."/>
        </authorList>
    </citation>
    <scope>NUCLEOTIDE SEQUENCE [LARGE SCALE GENOMIC DNA]</scope>
    <source>
        <strain evidence="5 6">H3001</strain>
    </source>
</reference>
<keyword evidence="1 3" id="KW-0456">Lyase</keyword>
<comment type="similarity">
    <text evidence="3">Belongs to the lyase 1 family. Adenylosuccinate lyase subfamily.</text>
</comment>
<comment type="pathway">
    <text evidence="3">Purine metabolism; IMP biosynthesis via de novo pathway; 5-amino-1-(5-phospho-D-ribosyl)imidazole-4-carboxamide from 5-amino-1-(5-phospho-D-ribosyl)imidazole-4-carboxylate: step 2/2.</text>
</comment>
<dbReference type="Gene3D" id="1.10.275.60">
    <property type="match status" value="1"/>
</dbReference>
<dbReference type="InterPro" id="IPR020557">
    <property type="entry name" value="Fumarate_lyase_CS"/>
</dbReference>
<evidence type="ECO:0000256" key="3">
    <source>
        <dbReference type="RuleBase" id="RU361172"/>
    </source>
</evidence>
<dbReference type="InterPro" id="IPR022761">
    <property type="entry name" value="Fumarate_lyase_N"/>
</dbReference>
<dbReference type="InterPro" id="IPR008948">
    <property type="entry name" value="L-Aspartase-like"/>
</dbReference>
<organism evidence="5 6">
    <name type="scientific">Kaistella daneshvariae</name>
    <dbReference type="NCBI Taxonomy" id="2487074"/>
    <lineage>
        <taxon>Bacteria</taxon>
        <taxon>Pseudomonadati</taxon>
        <taxon>Bacteroidota</taxon>
        <taxon>Flavobacteriia</taxon>
        <taxon>Flavobacteriales</taxon>
        <taxon>Weeksellaceae</taxon>
        <taxon>Chryseobacterium group</taxon>
        <taxon>Kaistella</taxon>
    </lineage>
</organism>
<dbReference type="Gene3D" id="1.20.200.10">
    <property type="entry name" value="Fumarase/aspartase (Central domain)"/>
    <property type="match status" value="1"/>
</dbReference>
<sequence length="475" mass="54512">MNSYKNPLEERYSSEEMLYNFSPNNKFRNWRKLWIALAEIEKDLGLDISDEQIIQLKENAEEIDYKKAAEYEKKFRHDVMAHVHTYGDAAPLAKGIIHLGATSAFVGDNTDLIQMRDGLLLLKKQMVNVMKNLSDFALQYKDLPTLGFTHYQPAQLTTVGKRATLWLQSLLLDFEELEFFIETLRFRGVKGTTGTAASFLELFDGDYSKVKHLDQELSKRFGFDKVFGVSGQTYDRKIDAKVVALLSNIAQSAHKFTNDLRLLQNLKEIEEPFEKNQIGSSAMAYKRNPMRSERIGALAKFVMSLSTSSAMVASTQWFERTLDDSANKRLTIPQAFLAVDAILMIWNNIMNGIVVYENRIKKHIMEELPFMATEYIIMEEVKAGGDRQEIHETIRVHSMEASKKVKEEGKENDLLERILNDHTLKLDKTKLMEVLDPKRFIGFAPIQTEEFIENEVTPILEKYADLIGLKADLKV</sequence>
<dbReference type="InterPro" id="IPR000362">
    <property type="entry name" value="Fumarate_lyase_fam"/>
</dbReference>
<dbReference type="EMBL" id="CP034158">
    <property type="protein sequence ID" value="AZI66255.1"/>
    <property type="molecule type" value="Genomic_DNA"/>
</dbReference>
<dbReference type="EC" id="4.3.2.2" evidence="2 3"/>
<name>A0ABN5SYZ7_9FLAO</name>
<evidence type="ECO:0000313" key="5">
    <source>
        <dbReference type="EMBL" id="AZI66255.1"/>
    </source>
</evidence>
<evidence type="ECO:0000256" key="2">
    <source>
        <dbReference type="NCBIfam" id="TIGR00928"/>
    </source>
</evidence>
<dbReference type="PANTHER" id="PTHR43172">
    <property type="entry name" value="ADENYLOSUCCINATE LYASE"/>
    <property type="match status" value="1"/>
</dbReference>
<dbReference type="NCBIfam" id="TIGR00928">
    <property type="entry name" value="purB"/>
    <property type="match status" value="1"/>
</dbReference>
<dbReference type="SUPFAM" id="SSF48557">
    <property type="entry name" value="L-aspartase-like"/>
    <property type="match status" value="1"/>
</dbReference>
<dbReference type="PRINTS" id="PR00149">
    <property type="entry name" value="FUMRATELYASE"/>
</dbReference>
<comment type="catalytic activity">
    <reaction evidence="3">
        <text>N(6)-(1,2-dicarboxyethyl)-AMP = fumarate + AMP</text>
        <dbReference type="Rhea" id="RHEA:16853"/>
        <dbReference type="ChEBI" id="CHEBI:29806"/>
        <dbReference type="ChEBI" id="CHEBI:57567"/>
        <dbReference type="ChEBI" id="CHEBI:456215"/>
        <dbReference type="EC" id="4.3.2.2"/>
    </reaction>
</comment>
<dbReference type="InterPro" id="IPR019468">
    <property type="entry name" value="AdenyloSucc_lyase_C"/>
</dbReference>
<feature type="domain" description="Adenylosuccinate lyase C-terminal" evidence="4">
    <location>
        <begin position="368"/>
        <end position="452"/>
    </location>
</feature>
<dbReference type="PANTHER" id="PTHR43172:SF1">
    <property type="entry name" value="ADENYLOSUCCINATE LYASE"/>
    <property type="match status" value="1"/>
</dbReference>
<proteinExistence type="inferred from homology"/>
<dbReference type="PROSITE" id="PS00163">
    <property type="entry name" value="FUMARATE_LYASES"/>
    <property type="match status" value="1"/>
</dbReference>
<keyword evidence="3" id="KW-0658">Purine biosynthesis</keyword>